<dbReference type="Proteomes" id="UP000774804">
    <property type="component" value="Unassembled WGS sequence"/>
</dbReference>
<evidence type="ECO:0000313" key="4">
    <source>
        <dbReference type="EMBL" id="KAG3224099.1"/>
    </source>
</evidence>
<name>A0A8T1GAN6_9STRA</name>
<dbReference type="AlphaFoldDB" id="A0A8T1GAN6"/>
<dbReference type="EMBL" id="RCMV01000123">
    <property type="protein sequence ID" value="KAG3224099.1"/>
    <property type="molecule type" value="Genomic_DNA"/>
</dbReference>
<dbReference type="EMBL" id="RCML01000082">
    <property type="protein sequence ID" value="KAG2992718.1"/>
    <property type="molecule type" value="Genomic_DNA"/>
</dbReference>
<proteinExistence type="predicted"/>
<dbReference type="Proteomes" id="UP000736787">
    <property type="component" value="Unassembled WGS sequence"/>
</dbReference>
<dbReference type="EMBL" id="RCMI01000006">
    <property type="protein sequence ID" value="KAG2943884.1"/>
    <property type="molecule type" value="Genomic_DNA"/>
</dbReference>
<dbReference type="Proteomes" id="UP000760860">
    <property type="component" value="Unassembled WGS sequence"/>
</dbReference>
<evidence type="ECO:0000313" key="3">
    <source>
        <dbReference type="EMBL" id="KAG2992718.1"/>
    </source>
</evidence>
<evidence type="ECO:0000313" key="5">
    <source>
        <dbReference type="Proteomes" id="UP000697107"/>
    </source>
</evidence>
<dbReference type="Proteomes" id="UP000697107">
    <property type="component" value="Unassembled WGS sequence"/>
</dbReference>
<evidence type="ECO:0000313" key="1">
    <source>
        <dbReference type="EMBL" id="KAG2943884.1"/>
    </source>
</evidence>
<protein>
    <submittedName>
        <fullName evidence="3">Uncharacterized protein</fullName>
    </submittedName>
</protein>
<reference evidence="3" key="1">
    <citation type="submission" date="2018-10" db="EMBL/GenBank/DDBJ databases">
        <title>Effector identification in a new, highly contiguous assembly of the strawberry crown rot pathogen Phytophthora cactorum.</title>
        <authorList>
            <person name="Armitage A.D."/>
            <person name="Nellist C.F."/>
            <person name="Bates H."/>
            <person name="Vickerstaff R.J."/>
            <person name="Harrison R.J."/>
        </authorList>
    </citation>
    <scope>NUCLEOTIDE SEQUENCE</scope>
    <source>
        <strain evidence="1">4032</strain>
        <strain evidence="2">4040</strain>
        <strain evidence="3">P415</strain>
        <strain evidence="4">P421</strain>
    </source>
</reference>
<accession>A0A8T1GAN6</accession>
<evidence type="ECO:0000313" key="2">
    <source>
        <dbReference type="EMBL" id="KAG2950205.1"/>
    </source>
</evidence>
<organism evidence="3 5">
    <name type="scientific">Phytophthora cactorum</name>
    <dbReference type="NCBI Taxonomy" id="29920"/>
    <lineage>
        <taxon>Eukaryota</taxon>
        <taxon>Sar</taxon>
        <taxon>Stramenopiles</taxon>
        <taxon>Oomycota</taxon>
        <taxon>Peronosporomycetes</taxon>
        <taxon>Peronosporales</taxon>
        <taxon>Peronosporaceae</taxon>
        <taxon>Phytophthora</taxon>
    </lineage>
</organism>
<comment type="caution">
    <text evidence="3">The sequence shown here is derived from an EMBL/GenBank/DDBJ whole genome shotgun (WGS) entry which is preliminary data.</text>
</comment>
<gene>
    <name evidence="1" type="ORF">PC115_g558</name>
    <name evidence="2" type="ORF">PC117_g4636</name>
    <name evidence="3" type="ORF">PC118_g4402</name>
    <name evidence="4" type="ORF">PC129_g5245</name>
</gene>
<dbReference type="EMBL" id="RCMK01000075">
    <property type="protein sequence ID" value="KAG2950205.1"/>
    <property type="molecule type" value="Genomic_DNA"/>
</dbReference>
<sequence>MQPASKFVQHGAGRLRSAALDLGRSLPRVARFQRLAALQAKPPNRSRRCTAQSNELATPDFFVTSRYVRASSFASLSFGLVSGSD</sequence>